<proteinExistence type="inferred from homology"/>
<dbReference type="Gene3D" id="3.40.50.1000">
    <property type="entry name" value="HAD superfamily/HAD-like"/>
    <property type="match status" value="1"/>
</dbReference>
<dbReference type="RefSeq" id="WP_164029350.1">
    <property type="nucleotide sequence ID" value="NZ_JAABOQ010000001.1"/>
</dbReference>
<dbReference type="Gene3D" id="1.10.150.240">
    <property type="entry name" value="Putative phosphatase, domain 2"/>
    <property type="match status" value="1"/>
</dbReference>
<name>A0A6M0CKY5_9FLAO</name>
<dbReference type="InterPro" id="IPR050155">
    <property type="entry name" value="HAD-like_hydrolase_sf"/>
</dbReference>
<evidence type="ECO:0000256" key="2">
    <source>
        <dbReference type="ARBA" id="ARBA00004818"/>
    </source>
</evidence>
<dbReference type="SFLD" id="SFLDG01129">
    <property type="entry name" value="C1.5:_HAD__Beta-PGM__Phosphata"/>
    <property type="match status" value="1"/>
</dbReference>
<reference evidence="5 6" key="1">
    <citation type="submission" date="2020-01" db="EMBL/GenBank/DDBJ databases">
        <title>Spongiivirga citrea KCTC 32990T.</title>
        <authorList>
            <person name="Wang G."/>
        </authorList>
    </citation>
    <scope>NUCLEOTIDE SEQUENCE [LARGE SCALE GENOMIC DNA]</scope>
    <source>
        <strain evidence="5 6">KCTC 32990</strain>
    </source>
</reference>
<dbReference type="GO" id="GO:0008967">
    <property type="term" value="F:phosphoglycolate phosphatase activity"/>
    <property type="evidence" value="ECO:0007669"/>
    <property type="project" value="UniProtKB-EC"/>
</dbReference>
<keyword evidence="6" id="KW-1185">Reference proteome</keyword>
<sequence length="221" mass="25567">MKLLIFDIDGTILDSVNADDKCFIQTFKDLYQISLINTDWNDFTNVTDTGLTIEIFEKWFNRKPKKEEIENLKLYFKNLLKDHIQQCTEIEKSLAFIKQTSLKTDFAVGFATGGWKETAELKCNSVGLSLNDYIFKSSNDHYNRAKIIEFVIEEALRINNVKAFESITYFGDGLWDYKTTRALGIDFIGVDFKNNRKLKNIGVEKVIGNFAEPEKILSWIN</sequence>
<comment type="caution">
    <text evidence="5">The sequence shown here is derived from an EMBL/GenBank/DDBJ whole genome shotgun (WGS) entry which is preliminary data.</text>
</comment>
<dbReference type="Proteomes" id="UP000474296">
    <property type="component" value="Unassembled WGS sequence"/>
</dbReference>
<keyword evidence="5" id="KW-0378">Hydrolase</keyword>
<dbReference type="GO" id="GO:0006281">
    <property type="term" value="P:DNA repair"/>
    <property type="evidence" value="ECO:0007669"/>
    <property type="project" value="TreeGrafter"/>
</dbReference>
<evidence type="ECO:0000313" key="6">
    <source>
        <dbReference type="Proteomes" id="UP000474296"/>
    </source>
</evidence>
<dbReference type="InterPro" id="IPR023214">
    <property type="entry name" value="HAD_sf"/>
</dbReference>
<comment type="similarity">
    <text evidence="3">Belongs to the HAD-like hydrolase superfamily. CbbY/CbbZ/Gph/YieH family.</text>
</comment>
<dbReference type="AlphaFoldDB" id="A0A6M0CKY5"/>
<dbReference type="PANTHER" id="PTHR43434">
    <property type="entry name" value="PHOSPHOGLYCOLATE PHOSPHATASE"/>
    <property type="match status" value="1"/>
</dbReference>
<dbReference type="SUPFAM" id="SSF56784">
    <property type="entry name" value="HAD-like"/>
    <property type="match status" value="1"/>
</dbReference>
<evidence type="ECO:0000313" key="5">
    <source>
        <dbReference type="EMBL" id="NER16097.1"/>
    </source>
</evidence>
<protein>
    <recommendedName>
        <fullName evidence="4">phosphoglycolate phosphatase</fullName>
        <ecNumber evidence="4">3.1.3.18</ecNumber>
    </recommendedName>
</protein>
<comment type="catalytic activity">
    <reaction evidence="1">
        <text>2-phosphoglycolate + H2O = glycolate + phosphate</text>
        <dbReference type="Rhea" id="RHEA:14369"/>
        <dbReference type="ChEBI" id="CHEBI:15377"/>
        <dbReference type="ChEBI" id="CHEBI:29805"/>
        <dbReference type="ChEBI" id="CHEBI:43474"/>
        <dbReference type="ChEBI" id="CHEBI:58033"/>
        <dbReference type="EC" id="3.1.3.18"/>
    </reaction>
</comment>
<accession>A0A6M0CKY5</accession>
<dbReference type="EMBL" id="JAABOQ010000001">
    <property type="protein sequence ID" value="NER16097.1"/>
    <property type="molecule type" value="Genomic_DNA"/>
</dbReference>
<dbReference type="SFLD" id="SFLDS00003">
    <property type="entry name" value="Haloacid_Dehalogenase"/>
    <property type="match status" value="1"/>
</dbReference>
<dbReference type="Pfam" id="PF13419">
    <property type="entry name" value="HAD_2"/>
    <property type="match status" value="1"/>
</dbReference>
<dbReference type="InterPro" id="IPR036412">
    <property type="entry name" value="HAD-like_sf"/>
</dbReference>
<evidence type="ECO:0000256" key="1">
    <source>
        <dbReference type="ARBA" id="ARBA00000830"/>
    </source>
</evidence>
<gene>
    <name evidence="5" type="ORF">GWK10_02690</name>
</gene>
<dbReference type="InterPro" id="IPR023198">
    <property type="entry name" value="PGP-like_dom2"/>
</dbReference>
<evidence type="ECO:0000256" key="4">
    <source>
        <dbReference type="ARBA" id="ARBA00013078"/>
    </source>
</evidence>
<dbReference type="EC" id="3.1.3.18" evidence="4"/>
<organism evidence="5 6">
    <name type="scientific">Spongiivirga citrea</name>
    <dbReference type="NCBI Taxonomy" id="1481457"/>
    <lineage>
        <taxon>Bacteria</taxon>
        <taxon>Pseudomonadati</taxon>
        <taxon>Bacteroidota</taxon>
        <taxon>Flavobacteriia</taxon>
        <taxon>Flavobacteriales</taxon>
        <taxon>Flavobacteriaceae</taxon>
        <taxon>Spongiivirga</taxon>
    </lineage>
</organism>
<comment type="pathway">
    <text evidence="2">Organic acid metabolism; glycolate biosynthesis; glycolate from 2-phosphoglycolate: step 1/1.</text>
</comment>
<dbReference type="InterPro" id="IPR041492">
    <property type="entry name" value="HAD_2"/>
</dbReference>
<dbReference type="PANTHER" id="PTHR43434:SF1">
    <property type="entry name" value="PHOSPHOGLYCOLATE PHOSPHATASE"/>
    <property type="match status" value="1"/>
</dbReference>
<evidence type="ECO:0000256" key="3">
    <source>
        <dbReference type="ARBA" id="ARBA00006171"/>
    </source>
</evidence>